<feature type="non-terminal residue" evidence="2">
    <location>
        <position position="2862"/>
    </location>
</feature>
<dbReference type="InterPro" id="IPR011030">
    <property type="entry name" value="Lipovitellin_superhlx_dom"/>
</dbReference>
<organism evidence="2 3">
    <name type="scientific">Paramuricea clavata</name>
    <name type="common">Red gorgonian</name>
    <name type="synonym">Violescent sea-whip</name>
    <dbReference type="NCBI Taxonomy" id="317549"/>
    <lineage>
        <taxon>Eukaryota</taxon>
        <taxon>Metazoa</taxon>
        <taxon>Cnidaria</taxon>
        <taxon>Anthozoa</taxon>
        <taxon>Octocorallia</taxon>
        <taxon>Malacalcyonacea</taxon>
        <taxon>Plexauridae</taxon>
        <taxon>Paramuricea</taxon>
    </lineage>
</organism>
<name>A0A6S7FT49_PARCT</name>
<dbReference type="EMBL" id="CACRXK020000158">
    <property type="protein sequence ID" value="CAB3978996.1"/>
    <property type="molecule type" value="Genomic_DNA"/>
</dbReference>
<evidence type="ECO:0000259" key="1">
    <source>
        <dbReference type="Pfam" id="PF01347"/>
    </source>
</evidence>
<gene>
    <name evidence="2" type="ORF">PACLA_8A087447</name>
</gene>
<dbReference type="PANTHER" id="PTHR16897:SF2">
    <property type="entry name" value="OS03G0226600 PROTEIN"/>
    <property type="match status" value="1"/>
</dbReference>
<keyword evidence="3" id="KW-1185">Reference proteome</keyword>
<comment type="caution">
    <text evidence="2">The sequence shown here is derived from an EMBL/GenBank/DDBJ whole genome shotgun (WGS) entry which is preliminary data.</text>
</comment>
<dbReference type="OrthoDB" id="5982297at2759"/>
<sequence length="2862" mass="324072">MTFGTSAADIFSCSRRPFLVQKGMVSALNLKINRDAQNISYSTEEEDDSGIHLAYYDVNERNFTNLHLTKKWSSDDYLKHADGRPVEGEQHSKSHYYTSLEIKDGAITNAKRTHFSYLRSNKPYNRPMNKPEFQQQPDLGLKASGESHLHLLRCVNPTNRRSKRSSEKLDSSLESLKQDTLSYDGIRRLKWSSIGDPNKLSRTFYELLRCYSDPSVKESELSQCIKEFHYLAKTDDEIFENIVNLTLERSHLNFSTWSGLVGAIVVRGDCKTQKILSRAILSEEPRPLSDKEHATLLEAVFFIPAGPLYPELLQALLSLHKNSSKSDEITVRAMLVTSGLVRKCHDAGYNRSLSESIAQHLHQSFKTHPARFHDEESQSHDEYIWSHVCAFGNLGHMSSLNLITRYLDHDSSGIRYFAVSALRNLPTQYTDHHLLRILRNDEHVTVKAGVIEVFIERRQNLTNELRDAIEDALWITEEGDELDSKITEFLENHNDESHHVIKKLRKRRSVIRRKKRALIPELKPREFSLGVEKEWRRAFGGGQAGAEAVLRFVNQVKLRVGIFGGSFEVNLDNLALFRAHVILWSFDIVNGKAAFKMGAGFKNDIPKDLIHTIADTADDILADIDGISIIFTQHIQRFLDKLKKYLPFIPDRFVNFISQTVKFLTRTIQVTRFGKFFNGIVINLRSAWRASEFWLKIGDLVKRLTLNLSNINLSTGSFGGAFHFLNKLVDIFSRLRFRLPRNFPVNFNIKKLLTLISGPFHSTSDAVGDYFKKLGFGVPKNFFKMFHFNITLNFIPTLDKFKITTLRLVHFGNSFLEMLSVFRDMFNIDLPRLYLPEFKLDLNNNEDFDFGLSFDWRITFNFTTDFSGPDFAKFRKFFRYLTRVFLSLSNPNVNFEQFFIEILPEFKIKFESDELFQDTGNSNIAQWLKLVVKFFHNLLNQFDSKLFDHSNSANFLDKLSEIIGDFSKGALANVCKLQDFMLKSAGKLEVFGENLEKDMILGIRYVKREAQQAIGEVINITLFVDEFIDELKQNVSSTAKTFVEQYLTALEDSLENVKELADITVEFAANSTDKLTGLCYKTVNISGDILDKIQSSAQNAVNEITDFVTSNSEGLAIFIDQFKVVVKNLEAWHQENLAKHLGKVAIISRTIDEFLSLIKTENKVFSDIHKVFRNINNVIQHLNNLPMHAQKAYDFADKIRDFATNAKRWKIEFGKLNIRQQFNLDFDEKLRNLCDEFHSFADDTIKKIQGGDLLKTFREFVTKKTDSLISQSVEKLDLLKTPLGKARRDLEEMSDSVEEIESVLLELRPFSENFSPVLQEIRQLPNCSDIYSIFNNIIANCGKEAISFGKQAYNEYTTMKSEVKAFWELLPDEWESLSLQKCISGGTCLSNSLKKQAQSVSNKMEKIKKKFNNFNFEDKLETCRDSVEEVSRIFEKIKNISKLIKTFSFKEEIIKIKDLSRRITGKFSGVDDGRESQVEKRSAAQPVKIEKNIAELTRKADKTQEMIKTLVEEVFTGLEKVSRDNIEPFQTKLKNIQQKLNVSFLLGKNSRVIGPILQPLQTIVKSMIDFTQTCNNIVDPLKGTILDVLFKTSDFTEVFEGKLKHYGETVTKVSEDVNNVIDRVTSFLNTVQLRQKGLDIRDYKKWDQYQHCSAEVCLRLIRRSSALYLGTIFLWKYPHLDDLSSTSLSKTGKWLVPGLFDDYKIRGIAQLSNNEMLLGMRGVAANAEKASLLVVVDIRSSNSEILKIVQLEKGGVPFRGDMGGVVVVKSLIWISSGNSLYAVRLSDIRYTMSLKRPSTISISKTKSLHYQITSISYGDRDNKIWVLESNKAHSYDVGTFGGVLEEKNYLVVTEEHTRGFTIVRQFGIKYACVAKCSLIAGYQCRLEFHKIDAGVLDKSSILRVVRTPTGLEAIQTVTTEHVVAAFSSGTFSEKDKIQQIGGDFEDRYFKFNVPVLKTEFSITENCFYFKVGEMKCGTRRKRRALEKTLDKDVYTQELEKHHRTRRQATEGVACIWNMEGEPKIGSLPILPEVGFIVPVFGIPVYFFFGADLYYYANFRISLCLRDKAVRLALIPGVWLTVYAGASLPLVIVEAGITIEAKILETYLIPELSIRLDKWPLDACVELKMQMTPLGIRVYLWYRYRLCPKISFKKWASIRISIEWCPKKTFAEWTWSLRSIHKTLFSNCKRDIDNTRPVVGVCNAKQVGNKKYFIQWQGFAEDTKIETYIVTIGSIFGSGDDHYSIHGERQSLTVPNLEIMHGRSVYVGVYAINGGGLKSDVAHCPVFAAKRRSPVITFINDGDSSTDIDYQKDATSLGMKYGFEGTFADLSSIRWGISSSGKCTFSESEADVLPLQYIGESYTIKKTGLNLISGSKYYTRIIVVNQLGLATVACSDGTTIDTTPPIPRNFTVGKDGAKFIPSVRRVSGKFEHFIDNESPIVHYEWKLIDENTRKDVTSFTTIPLTQTSPLLDGLSLTSGRTYTAVLKGTNAAGLHAVVNVSGIIPDDTIPVCEGLPHDVIGFNDVVDRDFVSRLTNLTAMFSCYDEDSGIQSIQAGVGTYPGGEDVHSFVDIRDLALKESEDLKTTWVTFVSVSITKRRRYHVTVKVEDMAGYRRTISSDGILMDTTAPTVLSTYIRDGLQGIDRKYSKEFDVFPAHWENAFADTESGIGEYFVGLGSSAGLDDKSAFRSNNLSTKALLRGDSLESGMKYYVTVVACNRVGICVNGSSNGAIVDFIPPHTGLVTAGQKGPPLEITWINKAAWARWQWCSADRSELSASPDTCDALSFYDEHSGIRRFGLTVLSYDTAKILTPVKTVGRVVSGGLHVVMPNGVFSVVVKAEDRAGGSSNAISKSFIIDTTPPKI</sequence>
<evidence type="ECO:0000313" key="2">
    <source>
        <dbReference type="EMBL" id="CAB3978996.1"/>
    </source>
</evidence>
<dbReference type="GO" id="GO:0005319">
    <property type="term" value="F:lipid transporter activity"/>
    <property type="evidence" value="ECO:0007669"/>
    <property type="project" value="InterPro"/>
</dbReference>
<dbReference type="InterPro" id="IPR001747">
    <property type="entry name" value="Vitellogenin_N"/>
</dbReference>
<accession>A0A6S7FT49</accession>
<dbReference type="Pfam" id="PF01347">
    <property type="entry name" value="Vitellogenin_N"/>
    <property type="match status" value="1"/>
</dbReference>
<dbReference type="PANTHER" id="PTHR16897">
    <property type="entry name" value="OS10G0105400 PROTEIN"/>
    <property type="match status" value="1"/>
</dbReference>
<dbReference type="Gene3D" id="1.25.10.20">
    <property type="entry name" value="Vitellinogen, superhelical"/>
    <property type="match status" value="1"/>
</dbReference>
<protein>
    <submittedName>
        <fullName evidence="2">DNA double-strand break repair Rad50 ATPase</fullName>
    </submittedName>
</protein>
<evidence type="ECO:0000313" key="3">
    <source>
        <dbReference type="Proteomes" id="UP001152795"/>
    </source>
</evidence>
<dbReference type="SUPFAM" id="SSF48431">
    <property type="entry name" value="Lipovitellin-phosvitin complex, superhelical domain"/>
    <property type="match status" value="1"/>
</dbReference>
<feature type="domain" description="Vitellogenin" evidence="1">
    <location>
        <begin position="216"/>
        <end position="441"/>
    </location>
</feature>
<reference evidence="2" key="1">
    <citation type="submission" date="2020-04" db="EMBL/GenBank/DDBJ databases">
        <authorList>
            <person name="Alioto T."/>
            <person name="Alioto T."/>
            <person name="Gomez Garrido J."/>
        </authorList>
    </citation>
    <scope>NUCLEOTIDE SEQUENCE</scope>
    <source>
        <strain evidence="2">A484AB</strain>
    </source>
</reference>
<proteinExistence type="predicted"/>
<dbReference type="Proteomes" id="UP001152795">
    <property type="component" value="Unassembled WGS sequence"/>
</dbReference>